<feature type="domain" description="TonB-dependent receptor plug" evidence="14">
    <location>
        <begin position="73"/>
        <end position="169"/>
    </location>
</feature>
<evidence type="ECO:0000256" key="5">
    <source>
        <dbReference type="ARBA" id="ARBA00022692"/>
    </source>
</evidence>
<gene>
    <name evidence="15" type="ORF">ACFFF7_12285</name>
</gene>
<keyword evidence="16" id="KW-1185">Reference proteome</keyword>
<evidence type="ECO:0000256" key="2">
    <source>
        <dbReference type="ARBA" id="ARBA00009810"/>
    </source>
</evidence>
<evidence type="ECO:0000256" key="11">
    <source>
        <dbReference type="RuleBase" id="RU003357"/>
    </source>
</evidence>
<dbReference type="PROSITE" id="PS52016">
    <property type="entry name" value="TONB_DEPENDENT_REC_3"/>
    <property type="match status" value="1"/>
</dbReference>
<feature type="chain" id="PRO_5045769524" evidence="12">
    <location>
        <begin position="38"/>
        <end position="711"/>
    </location>
</feature>
<dbReference type="Gene3D" id="2.40.170.20">
    <property type="entry name" value="TonB-dependent receptor, beta-barrel domain"/>
    <property type="match status" value="1"/>
</dbReference>
<keyword evidence="9 10" id="KW-0998">Cell outer membrane</keyword>
<proteinExistence type="inferred from homology"/>
<dbReference type="PANTHER" id="PTHR32552:SF83">
    <property type="entry name" value="BLR3904 PROTEIN"/>
    <property type="match status" value="1"/>
</dbReference>
<dbReference type="CDD" id="cd01347">
    <property type="entry name" value="ligand_gated_channel"/>
    <property type="match status" value="1"/>
</dbReference>
<dbReference type="Pfam" id="PF07715">
    <property type="entry name" value="Plug"/>
    <property type="match status" value="1"/>
</dbReference>
<keyword evidence="3 10" id="KW-0813">Transport</keyword>
<dbReference type="PANTHER" id="PTHR32552">
    <property type="entry name" value="FERRICHROME IRON RECEPTOR-RELATED"/>
    <property type="match status" value="1"/>
</dbReference>
<evidence type="ECO:0000313" key="15">
    <source>
        <dbReference type="EMBL" id="MFC0590194.1"/>
    </source>
</evidence>
<dbReference type="InterPro" id="IPR039426">
    <property type="entry name" value="TonB-dep_rcpt-like"/>
</dbReference>
<accession>A0ABV6PK31</accession>
<comment type="subcellular location">
    <subcellularLocation>
        <location evidence="1 10">Cell outer membrane</location>
        <topology evidence="1 10">Multi-pass membrane protein</topology>
    </subcellularLocation>
</comment>
<keyword evidence="4 10" id="KW-1134">Transmembrane beta strand</keyword>
<dbReference type="SUPFAM" id="SSF56935">
    <property type="entry name" value="Porins"/>
    <property type="match status" value="1"/>
</dbReference>
<dbReference type="RefSeq" id="WP_379481640.1">
    <property type="nucleotide sequence ID" value="NZ_JBHLTL010000006.1"/>
</dbReference>
<evidence type="ECO:0000259" key="14">
    <source>
        <dbReference type="Pfam" id="PF07715"/>
    </source>
</evidence>
<keyword evidence="7 10" id="KW-0472">Membrane</keyword>
<comment type="caution">
    <text evidence="15">The sequence shown here is derived from an EMBL/GenBank/DDBJ whole genome shotgun (WGS) entry which is preliminary data.</text>
</comment>
<protein>
    <submittedName>
        <fullName evidence="15">TonB-dependent receptor</fullName>
    </submittedName>
</protein>
<dbReference type="InterPro" id="IPR000531">
    <property type="entry name" value="Beta-barrel_TonB"/>
</dbReference>
<keyword evidence="6 11" id="KW-0798">TonB box</keyword>
<keyword evidence="5 10" id="KW-0812">Transmembrane</keyword>
<dbReference type="Gene3D" id="2.170.130.10">
    <property type="entry name" value="TonB-dependent receptor, plug domain"/>
    <property type="match status" value="1"/>
</dbReference>
<organism evidence="15 16">
    <name type="scientific">Novosphingobium aquiterrae</name>
    <dbReference type="NCBI Taxonomy" id="624388"/>
    <lineage>
        <taxon>Bacteria</taxon>
        <taxon>Pseudomonadati</taxon>
        <taxon>Pseudomonadota</taxon>
        <taxon>Alphaproteobacteria</taxon>
        <taxon>Sphingomonadales</taxon>
        <taxon>Sphingomonadaceae</taxon>
        <taxon>Novosphingobium</taxon>
    </lineage>
</organism>
<dbReference type="Proteomes" id="UP001589943">
    <property type="component" value="Unassembled WGS sequence"/>
</dbReference>
<evidence type="ECO:0000256" key="10">
    <source>
        <dbReference type="PROSITE-ProRule" id="PRU01360"/>
    </source>
</evidence>
<evidence type="ECO:0000256" key="9">
    <source>
        <dbReference type="ARBA" id="ARBA00023237"/>
    </source>
</evidence>
<reference evidence="15 16" key="1">
    <citation type="submission" date="2024-09" db="EMBL/GenBank/DDBJ databases">
        <authorList>
            <person name="Sun Q."/>
            <person name="Mori K."/>
        </authorList>
    </citation>
    <scope>NUCLEOTIDE SEQUENCE [LARGE SCALE GENOMIC DNA]</scope>
    <source>
        <strain evidence="15 16">NCAIM B.02537</strain>
    </source>
</reference>
<dbReference type="InterPro" id="IPR036942">
    <property type="entry name" value="Beta-barrel_TonB_sf"/>
</dbReference>
<dbReference type="EMBL" id="JBHLTL010000006">
    <property type="protein sequence ID" value="MFC0590194.1"/>
    <property type="molecule type" value="Genomic_DNA"/>
</dbReference>
<dbReference type="InterPro" id="IPR012910">
    <property type="entry name" value="Plug_dom"/>
</dbReference>
<feature type="domain" description="TonB-dependent receptor-like beta-barrel" evidence="13">
    <location>
        <begin position="242"/>
        <end position="680"/>
    </location>
</feature>
<evidence type="ECO:0000259" key="13">
    <source>
        <dbReference type="Pfam" id="PF00593"/>
    </source>
</evidence>
<evidence type="ECO:0000256" key="3">
    <source>
        <dbReference type="ARBA" id="ARBA00022448"/>
    </source>
</evidence>
<evidence type="ECO:0000256" key="4">
    <source>
        <dbReference type="ARBA" id="ARBA00022452"/>
    </source>
</evidence>
<name>A0ABV6PK31_9SPHN</name>
<dbReference type="InterPro" id="IPR010105">
    <property type="entry name" value="TonB_sidphr_rcpt"/>
</dbReference>
<dbReference type="PROSITE" id="PS51257">
    <property type="entry name" value="PROKAR_LIPOPROTEIN"/>
    <property type="match status" value="1"/>
</dbReference>
<dbReference type="Pfam" id="PF00593">
    <property type="entry name" value="TonB_dep_Rec_b-barrel"/>
    <property type="match status" value="1"/>
</dbReference>
<feature type="signal peptide" evidence="12">
    <location>
        <begin position="1"/>
        <end position="37"/>
    </location>
</feature>
<dbReference type="InterPro" id="IPR037066">
    <property type="entry name" value="Plug_dom_sf"/>
</dbReference>
<evidence type="ECO:0000256" key="7">
    <source>
        <dbReference type="ARBA" id="ARBA00023136"/>
    </source>
</evidence>
<evidence type="ECO:0000313" key="16">
    <source>
        <dbReference type="Proteomes" id="UP001589943"/>
    </source>
</evidence>
<dbReference type="NCBIfam" id="TIGR01783">
    <property type="entry name" value="TonB-siderophor"/>
    <property type="match status" value="1"/>
</dbReference>
<evidence type="ECO:0000256" key="12">
    <source>
        <dbReference type="SAM" id="SignalP"/>
    </source>
</evidence>
<evidence type="ECO:0000256" key="6">
    <source>
        <dbReference type="ARBA" id="ARBA00023077"/>
    </source>
</evidence>
<evidence type="ECO:0000256" key="1">
    <source>
        <dbReference type="ARBA" id="ARBA00004571"/>
    </source>
</evidence>
<keyword evidence="8 15" id="KW-0675">Receptor</keyword>
<comment type="similarity">
    <text evidence="2 10 11">Belongs to the TonB-dependent receptor family.</text>
</comment>
<evidence type="ECO:0000256" key="8">
    <source>
        <dbReference type="ARBA" id="ARBA00023170"/>
    </source>
</evidence>
<sequence length="711" mass="76183">MRINRNKIGINVTLSYRLLLTTASLVLSCAAPFAASAETDAAAEADQASIVVNGQRSTYGPDSADATKTGTPLLDTPQSVTVLGREQLDDQAVEQLNDALRYVPGVTLGQGEGHRDQVVLRGQSSTADFFLDGLRDDAQYYRPLYNTERVEVLKGANALLFGRGGGGGIINRVSKSAIFDRNAGSVAGGVDTFGAWSLSGDVNLPLGDAVALRLNGTYEAFANHRDVYDGHFIGIAPTLGVKLDEATTLTLAYEYARDDRVIDRGVPSLGGVPISSYDKTFFGSPALNHGTVDAHIARARIDHELSDTLTLSVSGQFATYDKFYANVLPASATASTVTLSGYESGNGRTNWIGQANLVWKGETGPIKHTLLAGIEGGSQISDATRRNVLFATSGGGASASTTVPLARSLILPALSWTGLVTNGHTNVTSLSAYVQDQIELAPFLQVIAGVRYDRFEIDALNRLNAAASTRQDSKWSPRLGLVLKPRENVSLYASYAKSFLPQSGDQFSALDPAFQTLDPEAFRNLELGVKWDVTPALAFTAAAFQVDRTNTRVADPANPGFFVLTGASRVKGLEASLAGTFAPRWHGTLGYTYQEGEIRAATSAAPAGRQLDKLPHHQFSAWTRYDLTDKLGLGLGVVHQSSQFATISNAVRLPGFTRIDAAAYYDVSERFSLQLNVENLADTRYYPSAHTDNNIATGEPINARLTARVKF</sequence>
<keyword evidence="12" id="KW-0732">Signal</keyword>